<accession>A0A9W9G6U8</accession>
<dbReference type="OrthoDB" id="5288828at2759"/>
<feature type="compositionally biased region" description="Polar residues" evidence="1">
    <location>
        <begin position="732"/>
        <end position="743"/>
    </location>
</feature>
<evidence type="ECO:0000259" key="2">
    <source>
        <dbReference type="Pfam" id="PF10056"/>
    </source>
</evidence>
<proteinExistence type="predicted"/>
<sequence length="946" mass="107656">MARVVRRGASAWRAPSRAMQRRSRKHKVIMESVTQEKKKLRSVVRLDIFVCVLRRKHHRVTLLYLQETLTSPRLVKRRAVKRDVRSMRSRLLDPAHGLQTTPHMHTHNLSQHVHRIGYHFPSTVVAAACSELGLYLTSAGKAVPFHTLSSLEHRPPTDSEASQEVINTEARDTIKDLFPNIPDKDLFQIIKMSFQKGQRKVGTASELPLARRAQLAVVAHVRHLYTDYDRLLKQGSFHEARSSVEQPTLAKVVAWRGDDENGQTVLEDVFREVIVISDDEDSDLEDEIANATDNAELLPPHRAKTYEVQTQPIRAESVSIHDPSLELLEETRPGFRVISQVPAKTIMDRRGFSRYQAWNRALTRYRAEVQRTEQPQLGEAPTERQSPRYTQRPTVVQENLETTRRREPPAQPVEPSSRVVPGPIYTEIPPQRPLPAKSYVGSTERRVRLETQRSNPQFETGGRTHVLTTQKPPEAHKSETSPRWAIRSTYPQGKPPLHMDSTRSDRIPASSNDRANAPVFVSGPKELQMSHDIHLGSKTEFPVRPQMRSDVHSQDHVLPSIEAPWPSEKRRTDARLEQLTKRMSLRSVTPVHPLGDNHGSFSGPGSPDDQNCKRRRLAYHNAPQLGNHPDSRDTRPIGIPTSDEQGPRVQYRGDELGPEHRSQDLQYHRRDHLKLTEKPLGPQRERPPGTFAPQANPTGRWEMDRTRVVDPPLGHIPRHNFQPSSGPGGTTLNGDRSPRTTLDASRPGIRSYYGDRSPRMDHVPHSMAEQPRLPAWNPRTDGHRALIYDAPPGKQYADGFVRSVDIREARPVEYYVESPRHQPSRSSGNLIQPSRARIPDQLIVKDMLQPRAVSEQRQLPNSRVAPPSHHQTSHFTEPTLGGRQSHRRVPTPRERRPGSGLSNARRTHDPRAFQMAEQNRPIYIQRVESQPPQHNISDERPVILVD</sequence>
<reference evidence="3" key="2">
    <citation type="journal article" date="2023" name="IMA Fungus">
        <title>Comparative genomic study of the Penicillium genus elucidates a diverse pangenome and 15 lateral gene transfer events.</title>
        <authorList>
            <person name="Petersen C."/>
            <person name="Sorensen T."/>
            <person name="Nielsen M.R."/>
            <person name="Sondergaard T.E."/>
            <person name="Sorensen J.L."/>
            <person name="Fitzpatrick D.A."/>
            <person name="Frisvad J.C."/>
            <person name="Nielsen K.L."/>
        </authorList>
    </citation>
    <scope>NUCLEOTIDE SEQUENCE</scope>
    <source>
        <strain evidence="3">IBT 30069</strain>
    </source>
</reference>
<feature type="region of interest" description="Disordered" evidence="1">
    <location>
        <begin position="589"/>
        <end position="698"/>
    </location>
</feature>
<protein>
    <recommendedName>
        <fullName evidence="2">DUF2293 domain-containing protein</fullName>
    </recommendedName>
</protein>
<dbReference type="InterPro" id="IPR018744">
    <property type="entry name" value="DUF2293"/>
</dbReference>
<comment type="caution">
    <text evidence="3">The sequence shown here is derived from an EMBL/GenBank/DDBJ whole genome shotgun (WGS) entry which is preliminary data.</text>
</comment>
<feature type="compositionally biased region" description="Basic and acidic residues" evidence="1">
    <location>
        <begin position="651"/>
        <end position="687"/>
    </location>
</feature>
<dbReference type="Proteomes" id="UP001149165">
    <property type="component" value="Unassembled WGS sequence"/>
</dbReference>
<keyword evidence="4" id="KW-1185">Reference proteome</keyword>
<evidence type="ECO:0000256" key="1">
    <source>
        <dbReference type="SAM" id="MobiDB-lite"/>
    </source>
</evidence>
<dbReference type="EMBL" id="JAPQKH010000002">
    <property type="protein sequence ID" value="KAJ5112983.1"/>
    <property type="molecule type" value="Genomic_DNA"/>
</dbReference>
<gene>
    <name evidence="3" type="ORF">N7456_001517</name>
</gene>
<dbReference type="PANTHER" id="PTHR38113">
    <property type="match status" value="1"/>
</dbReference>
<feature type="compositionally biased region" description="Polar residues" evidence="1">
    <location>
        <begin position="387"/>
        <end position="400"/>
    </location>
</feature>
<name>A0A9W9G6U8_9EURO</name>
<feature type="compositionally biased region" description="Basic and acidic residues" evidence="1">
    <location>
        <begin position="936"/>
        <end position="946"/>
    </location>
</feature>
<feature type="region of interest" description="Disordered" evidence="1">
    <location>
        <begin position="853"/>
        <end position="946"/>
    </location>
</feature>
<feature type="region of interest" description="Disordered" evidence="1">
    <location>
        <begin position="1"/>
        <end position="21"/>
    </location>
</feature>
<feature type="region of interest" description="Disordered" evidence="1">
    <location>
        <begin position="369"/>
        <end position="441"/>
    </location>
</feature>
<dbReference type="AlphaFoldDB" id="A0A9W9G6U8"/>
<evidence type="ECO:0000313" key="3">
    <source>
        <dbReference type="EMBL" id="KAJ5112983.1"/>
    </source>
</evidence>
<evidence type="ECO:0000313" key="4">
    <source>
        <dbReference type="Proteomes" id="UP001149165"/>
    </source>
</evidence>
<feature type="region of interest" description="Disordered" evidence="1">
    <location>
        <begin position="716"/>
        <end position="759"/>
    </location>
</feature>
<reference evidence="3" key="1">
    <citation type="submission" date="2022-11" db="EMBL/GenBank/DDBJ databases">
        <authorList>
            <person name="Petersen C."/>
        </authorList>
    </citation>
    <scope>NUCLEOTIDE SEQUENCE</scope>
    <source>
        <strain evidence="3">IBT 30069</strain>
    </source>
</reference>
<dbReference type="Pfam" id="PF10056">
    <property type="entry name" value="DUF2293"/>
    <property type="match status" value="1"/>
</dbReference>
<organism evidence="3 4">
    <name type="scientific">Penicillium angulare</name>
    <dbReference type="NCBI Taxonomy" id="116970"/>
    <lineage>
        <taxon>Eukaryota</taxon>
        <taxon>Fungi</taxon>
        <taxon>Dikarya</taxon>
        <taxon>Ascomycota</taxon>
        <taxon>Pezizomycotina</taxon>
        <taxon>Eurotiomycetes</taxon>
        <taxon>Eurotiomycetidae</taxon>
        <taxon>Eurotiales</taxon>
        <taxon>Aspergillaceae</taxon>
        <taxon>Penicillium</taxon>
    </lineage>
</organism>
<feature type="region of interest" description="Disordered" evidence="1">
    <location>
        <begin position="470"/>
        <end position="516"/>
    </location>
</feature>
<feature type="domain" description="DUF2293" evidence="2">
    <location>
        <begin position="174"/>
        <end position="256"/>
    </location>
</feature>
<dbReference type="PANTHER" id="PTHR38113:SF1">
    <property type="entry name" value="DUF2293 DOMAIN-CONTAINING PROTEIN"/>
    <property type="match status" value="1"/>
</dbReference>